<sequence length="100" mass="10329">MIVSDTGKDRPPEPDRGVGAHSGHEAQPQERVVPGTMSAGEGYDTEAEGTRQGDPLSGVETRPGTASREAGLTGDRAADTGPADEHAPDTNPDGTPRPRD</sequence>
<feature type="compositionally biased region" description="Basic and acidic residues" evidence="1">
    <location>
        <begin position="1"/>
        <end position="28"/>
    </location>
</feature>
<evidence type="ECO:0000256" key="1">
    <source>
        <dbReference type="SAM" id="MobiDB-lite"/>
    </source>
</evidence>
<dbReference type="Proteomes" id="UP001500212">
    <property type="component" value="Unassembled WGS sequence"/>
</dbReference>
<gene>
    <name evidence="2" type="ORF">GCM10023195_17000</name>
</gene>
<accession>A0ABP8TD55</accession>
<reference evidence="3" key="1">
    <citation type="journal article" date="2019" name="Int. J. Syst. Evol. Microbiol.">
        <title>The Global Catalogue of Microorganisms (GCM) 10K type strain sequencing project: providing services to taxonomists for standard genome sequencing and annotation.</title>
        <authorList>
            <consortium name="The Broad Institute Genomics Platform"/>
            <consortium name="The Broad Institute Genome Sequencing Center for Infectious Disease"/>
            <person name="Wu L."/>
            <person name="Ma J."/>
        </authorList>
    </citation>
    <scope>NUCLEOTIDE SEQUENCE [LARGE SCALE GENOMIC DNA]</scope>
    <source>
        <strain evidence="3">JCM 17938</strain>
    </source>
</reference>
<organism evidence="2 3">
    <name type="scientific">Actinoallomurus liliacearum</name>
    <dbReference type="NCBI Taxonomy" id="1080073"/>
    <lineage>
        <taxon>Bacteria</taxon>
        <taxon>Bacillati</taxon>
        <taxon>Actinomycetota</taxon>
        <taxon>Actinomycetes</taxon>
        <taxon>Streptosporangiales</taxon>
        <taxon>Thermomonosporaceae</taxon>
        <taxon>Actinoallomurus</taxon>
    </lineage>
</organism>
<keyword evidence="3" id="KW-1185">Reference proteome</keyword>
<evidence type="ECO:0000313" key="3">
    <source>
        <dbReference type="Proteomes" id="UP001500212"/>
    </source>
</evidence>
<evidence type="ECO:0000313" key="2">
    <source>
        <dbReference type="EMBL" id="GAA4604942.1"/>
    </source>
</evidence>
<dbReference type="EMBL" id="BAABHJ010000005">
    <property type="protein sequence ID" value="GAA4604942.1"/>
    <property type="molecule type" value="Genomic_DNA"/>
</dbReference>
<proteinExistence type="predicted"/>
<protein>
    <submittedName>
        <fullName evidence="2">Uncharacterized protein</fullName>
    </submittedName>
</protein>
<feature type="region of interest" description="Disordered" evidence="1">
    <location>
        <begin position="1"/>
        <end position="100"/>
    </location>
</feature>
<comment type="caution">
    <text evidence="2">The sequence shown here is derived from an EMBL/GenBank/DDBJ whole genome shotgun (WGS) entry which is preliminary data.</text>
</comment>
<name>A0ABP8TD55_9ACTN</name>